<keyword evidence="3" id="KW-1133">Transmembrane helix</keyword>
<dbReference type="GO" id="GO:0005737">
    <property type="term" value="C:cytoplasm"/>
    <property type="evidence" value="ECO:0007669"/>
    <property type="project" value="TreeGrafter"/>
</dbReference>
<dbReference type="GO" id="GO:0070006">
    <property type="term" value="F:metalloaminopeptidase activity"/>
    <property type="evidence" value="ECO:0007669"/>
    <property type="project" value="TreeGrafter"/>
</dbReference>
<feature type="domain" description="ERAP1-like C-terminal" evidence="5">
    <location>
        <begin position="761"/>
        <end position="1048"/>
    </location>
</feature>
<evidence type="ECO:0000259" key="4">
    <source>
        <dbReference type="Pfam" id="PF01433"/>
    </source>
</evidence>
<dbReference type="GO" id="GO:0016020">
    <property type="term" value="C:membrane"/>
    <property type="evidence" value="ECO:0007669"/>
    <property type="project" value="TreeGrafter"/>
</dbReference>
<dbReference type="EMBL" id="UFQT01002120">
    <property type="protein sequence ID" value="SSX32709.1"/>
    <property type="molecule type" value="Genomic_DNA"/>
</dbReference>
<feature type="region of interest" description="Disordered" evidence="2">
    <location>
        <begin position="221"/>
        <end position="331"/>
    </location>
</feature>
<dbReference type="SUPFAM" id="SSF55486">
    <property type="entry name" value="Metalloproteases ('zincins'), catalytic domain"/>
    <property type="match status" value="1"/>
</dbReference>
<dbReference type="InterPro" id="IPR024571">
    <property type="entry name" value="ERAP1-like_C_dom"/>
</dbReference>
<feature type="compositionally biased region" description="Acidic residues" evidence="2">
    <location>
        <begin position="238"/>
        <end position="249"/>
    </location>
</feature>
<dbReference type="VEuPathDB" id="VectorBase:CSON005322"/>
<dbReference type="SUPFAM" id="SSF63737">
    <property type="entry name" value="Leukotriene A4 hydrolase N-terminal domain"/>
    <property type="match status" value="1"/>
</dbReference>
<dbReference type="InterPro" id="IPR042097">
    <property type="entry name" value="Aminopeptidase_N-like_N_sf"/>
</dbReference>
<feature type="domain" description="Peptidase M1 membrane alanine aminopeptidase" evidence="4">
    <location>
        <begin position="457"/>
        <end position="650"/>
    </location>
</feature>
<dbReference type="GO" id="GO:0005615">
    <property type="term" value="C:extracellular space"/>
    <property type="evidence" value="ECO:0007669"/>
    <property type="project" value="TreeGrafter"/>
</dbReference>
<keyword evidence="3" id="KW-0812">Transmembrane</keyword>
<dbReference type="Gene3D" id="2.60.40.1910">
    <property type="match status" value="1"/>
</dbReference>
<proteinExistence type="inferred from homology"/>
<dbReference type="InterPro" id="IPR050344">
    <property type="entry name" value="Peptidase_M1_aminopeptidases"/>
</dbReference>
<dbReference type="Gene3D" id="1.10.390.10">
    <property type="entry name" value="Neutral Protease Domain 2"/>
    <property type="match status" value="1"/>
</dbReference>
<sequence>MTSANTRNNNFYKDFNQIEFWANNYDNMNRANGMRNNRRRMAPYADLDNSFGEVQRTNRQHENLALIRRNMEEEREKHMKGGCFVTICRGISIAVLLLIFIFFLTFTIFFATKYAYDIKPNITLEDFLNHRPYIIDKRVRTPKHIIPKHYCLYIAPIFNETTKPFSYNGIVWITILSKRHNTKRIEVNIKELDIKPSDVSVYRSLKLTSLDFDDDPEWDSKEIQKNSVTRRSKRETEEVGEMGDGDGENETTVPVTTENVVVTDNQNTPPNNAEEQNEEPQVEIIDVQSEADEEETINNAAEIIPDEDTIISSSTSEPESASTSTKRPRTNRYHHINLEKDEFIPIKVTDVEHDEANERLFIYLGTEMKKDIYYIVRINFSGNMTHDRGLYFTTYEDTANEIRNATWFVDEYNRTNSVRASEIGFIVTNMQPRSFEITPNLTFIFYAREKYTQDLNYTVDLLKDVIQIYETYFESQFPFEKVKYVCVPNGPPSQREVKDSMILSSEHHILYSHYFPSFPKIYVDQTVAYEVALEWLHKTYEWQYTEQYWVYEALPIFIQNVALDQLQHRSEKGNSDQLIIGDRFKALRDEVHFKTTAINMFDWDWDDTNNYHFIQRKGYSILRMFNHTLGETAFQSAVKKFVSERLNKEISFFNECLTQASKNSSKIPKHISISEYITSWQAMEKYPIINITIDRETGDIKVDHVQFSFGGEAPHQSVSIPIYYTNDTIKNFDFMGLEWIEAPYNSTVIRNVLDAGTNDSWVIVNPMGIGYYRVNYDTETWKQFANILKESPEDFPHYTRALLIDDVLNLARFGFVNYSIAFDLVSYLNVNEKEYFPWKEAYENLKFLYNILKDRPGFEIIEKFMVDTIKPVYEEVIIKDSAEGSSQGEEKLRIKSLIYEWACLVGHPPCIEHQKREFYKLIEQNIIIDSQKSLDEDELYLMVCTTIQYSGNHEWNTLAKSIPKTIDLNEKKTLLRGMGCTREIHLVRKYLKYLTDDEMYKLAGEIILAVSQNKVALKYTLDYMYENWNSIRQYHDLKDLSIMFNNIVNRNEFEIFRGIFAKYFDKFTTRDKELLRTTRAMILKSLDWKEQISRLIQH</sequence>
<evidence type="ECO:0000256" key="3">
    <source>
        <dbReference type="SAM" id="Phobius"/>
    </source>
</evidence>
<dbReference type="InterPro" id="IPR027268">
    <property type="entry name" value="Peptidase_M4/M1_CTD_sf"/>
</dbReference>
<dbReference type="GO" id="GO:0008270">
    <property type="term" value="F:zinc ion binding"/>
    <property type="evidence" value="ECO:0007669"/>
    <property type="project" value="InterPro"/>
</dbReference>
<protein>
    <submittedName>
        <fullName evidence="6">CSON005322 protein</fullName>
    </submittedName>
</protein>
<dbReference type="GO" id="GO:0042277">
    <property type="term" value="F:peptide binding"/>
    <property type="evidence" value="ECO:0007669"/>
    <property type="project" value="TreeGrafter"/>
</dbReference>
<dbReference type="GO" id="GO:0006508">
    <property type="term" value="P:proteolysis"/>
    <property type="evidence" value="ECO:0007669"/>
    <property type="project" value="TreeGrafter"/>
</dbReference>
<dbReference type="InterPro" id="IPR014782">
    <property type="entry name" value="Peptidase_M1_dom"/>
</dbReference>
<feature type="transmembrane region" description="Helical" evidence="3">
    <location>
        <begin position="84"/>
        <end position="111"/>
    </location>
</feature>
<evidence type="ECO:0000313" key="6">
    <source>
        <dbReference type="EMBL" id="SSX13272.1"/>
    </source>
</evidence>
<reference evidence="7" key="2">
    <citation type="submission" date="2018-07" db="EMBL/GenBank/DDBJ databases">
        <authorList>
            <person name="Quirk P.G."/>
            <person name="Krulwich T.A."/>
        </authorList>
    </citation>
    <scope>NUCLEOTIDE SEQUENCE</scope>
</reference>
<feature type="compositionally biased region" description="Low complexity" evidence="2">
    <location>
        <begin position="310"/>
        <end position="325"/>
    </location>
</feature>
<dbReference type="EMBL" id="UFQS01002120">
    <property type="protein sequence ID" value="SSX13272.1"/>
    <property type="molecule type" value="Genomic_DNA"/>
</dbReference>
<comment type="similarity">
    <text evidence="1">Belongs to the peptidase M1 family.</text>
</comment>
<evidence type="ECO:0000256" key="2">
    <source>
        <dbReference type="SAM" id="MobiDB-lite"/>
    </source>
</evidence>
<dbReference type="Gene3D" id="1.25.50.20">
    <property type="match status" value="1"/>
</dbReference>
<dbReference type="PANTHER" id="PTHR11533">
    <property type="entry name" value="PROTEASE M1 ZINC METALLOPROTEASE"/>
    <property type="match status" value="1"/>
</dbReference>
<evidence type="ECO:0000313" key="7">
    <source>
        <dbReference type="EMBL" id="SSX32709.1"/>
    </source>
</evidence>
<evidence type="ECO:0000256" key="1">
    <source>
        <dbReference type="ARBA" id="ARBA00010136"/>
    </source>
</evidence>
<organism evidence="6">
    <name type="scientific">Culicoides sonorensis</name>
    <name type="common">Biting midge</name>
    <dbReference type="NCBI Taxonomy" id="179676"/>
    <lineage>
        <taxon>Eukaryota</taxon>
        <taxon>Metazoa</taxon>
        <taxon>Ecdysozoa</taxon>
        <taxon>Arthropoda</taxon>
        <taxon>Hexapoda</taxon>
        <taxon>Insecta</taxon>
        <taxon>Pterygota</taxon>
        <taxon>Neoptera</taxon>
        <taxon>Endopterygota</taxon>
        <taxon>Diptera</taxon>
        <taxon>Nematocera</taxon>
        <taxon>Chironomoidea</taxon>
        <taxon>Ceratopogonidae</taxon>
        <taxon>Ceratopogoninae</taxon>
        <taxon>Culicoides</taxon>
        <taxon>Monoculicoides</taxon>
    </lineage>
</organism>
<dbReference type="GO" id="GO:0043171">
    <property type="term" value="P:peptide catabolic process"/>
    <property type="evidence" value="ECO:0007669"/>
    <property type="project" value="TreeGrafter"/>
</dbReference>
<evidence type="ECO:0000259" key="5">
    <source>
        <dbReference type="Pfam" id="PF11838"/>
    </source>
</evidence>
<reference evidence="6" key="1">
    <citation type="submission" date="2018-04" db="EMBL/GenBank/DDBJ databases">
        <authorList>
            <person name="Go L.Y."/>
            <person name="Mitchell J.A."/>
        </authorList>
    </citation>
    <scope>NUCLEOTIDE SEQUENCE</scope>
    <source>
        <tissue evidence="6">Whole organism</tissue>
    </source>
</reference>
<gene>
    <name evidence="6" type="primary">CSON005322</name>
</gene>
<dbReference type="Gene3D" id="2.60.40.1730">
    <property type="entry name" value="tricorn interacting facor f3 domain"/>
    <property type="match status" value="2"/>
</dbReference>
<dbReference type="Pfam" id="PF11838">
    <property type="entry name" value="ERAP1_C"/>
    <property type="match status" value="1"/>
</dbReference>
<feature type="compositionally biased region" description="Low complexity" evidence="2">
    <location>
        <begin position="250"/>
        <end position="274"/>
    </location>
</feature>
<dbReference type="Pfam" id="PF01433">
    <property type="entry name" value="Peptidase_M1"/>
    <property type="match status" value="1"/>
</dbReference>
<accession>A0A336LHI2</accession>
<dbReference type="PANTHER" id="PTHR11533:SF294">
    <property type="entry name" value="THYROTROPIN-RELEASING HORMONE-DEGRADING ECTOENZYME"/>
    <property type="match status" value="1"/>
</dbReference>
<name>A0A336LHI2_CULSO</name>
<keyword evidence="3" id="KW-0472">Membrane</keyword>
<dbReference type="AlphaFoldDB" id="A0A336LHI2"/>